<organism evidence="2 3">
    <name type="scientific">Cercospora berteroae</name>
    <dbReference type="NCBI Taxonomy" id="357750"/>
    <lineage>
        <taxon>Eukaryota</taxon>
        <taxon>Fungi</taxon>
        <taxon>Dikarya</taxon>
        <taxon>Ascomycota</taxon>
        <taxon>Pezizomycotina</taxon>
        <taxon>Dothideomycetes</taxon>
        <taxon>Dothideomycetidae</taxon>
        <taxon>Mycosphaerellales</taxon>
        <taxon>Mycosphaerellaceae</taxon>
        <taxon>Cercospora</taxon>
    </lineage>
</organism>
<dbReference type="STRING" id="357750.A0A2S6CJ08"/>
<evidence type="ECO:0000313" key="2">
    <source>
        <dbReference type="EMBL" id="PPJ59710.1"/>
    </source>
</evidence>
<dbReference type="GO" id="GO:0004674">
    <property type="term" value="F:protein serine/threonine kinase activity"/>
    <property type="evidence" value="ECO:0007669"/>
    <property type="project" value="TreeGrafter"/>
</dbReference>
<dbReference type="PANTHER" id="PTHR44167">
    <property type="entry name" value="OVARIAN-SPECIFIC SERINE/THREONINE-PROTEIN KINASE LOK-RELATED"/>
    <property type="match status" value="1"/>
</dbReference>
<dbReference type="EMBL" id="PNEN01000362">
    <property type="protein sequence ID" value="PPJ59710.1"/>
    <property type="molecule type" value="Genomic_DNA"/>
</dbReference>
<dbReference type="InterPro" id="IPR011009">
    <property type="entry name" value="Kinase-like_dom_sf"/>
</dbReference>
<name>A0A2S6CJ08_9PEZI</name>
<dbReference type="InterPro" id="IPR000719">
    <property type="entry name" value="Prot_kinase_dom"/>
</dbReference>
<dbReference type="PROSITE" id="PS50011">
    <property type="entry name" value="PROTEIN_KINASE_DOM"/>
    <property type="match status" value="1"/>
</dbReference>
<comment type="caution">
    <text evidence="2">The sequence shown here is derived from an EMBL/GenBank/DDBJ whole genome shotgun (WGS) entry which is preliminary data.</text>
</comment>
<dbReference type="PROSITE" id="PS00108">
    <property type="entry name" value="PROTEIN_KINASE_ST"/>
    <property type="match status" value="1"/>
</dbReference>
<keyword evidence="3" id="KW-1185">Reference proteome</keyword>
<gene>
    <name evidence="2" type="ORF">CBER1_10550</name>
</gene>
<accession>A0A2S6CJ08</accession>
<dbReference type="GO" id="GO:0005634">
    <property type="term" value="C:nucleus"/>
    <property type="evidence" value="ECO:0007669"/>
    <property type="project" value="TreeGrafter"/>
</dbReference>
<dbReference type="AlphaFoldDB" id="A0A2S6CJ08"/>
<reference evidence="3" key="1">
    <citation type="journal article" date="2017" name="bioRxiv">
        <title>Conservation of a gene cluster reveals novel cercosporin biosynthetic mechanisms and extends production to the genus Colletotrichum.</title>
        <authorList>
            <person name="de Jonge R."/>
            <person name="Ebert M.K."/>
            <person name="Huitt-Roehl C.R."/>
            <person name="Pal P."/>
            <person name="Suttle J.C."/>
            <person name="Spanner R.E."/>
            <person name="Neubauer J.D."/>
            <person name="Jurick W.M.II."/>
            <person name="Stott K.A."/>
            <person name="Secor G.A."/>
            <person name="Thomma B.P.H.J."/>
            <person name="Van de Peer Y."/>
            <person name="Townsend C.A."/>
            <person name="Bolton M.D."/>
        </authorList>
    </citation>
    <scope>NUCLEOTIDE SEQUENCE [LARGE SCALE GENOMIC DNA]</scope>
    <source>
        <strain evidence="3">CBS538.71</strain>
    </source>
</reference>
<sequence>MMDWRQTRDEMPFDVSTFALLRPTNAAAQLNFSTVAETLLHSQPPNAHHRRFIHIDPVQVPMRDPACSVPSSSDVEDEIPSQTPLIWYGHYVFSFAAAPLRLSSGWAIGFGQRSKDRDTGLVDVLLADSDGIRDSFAHFNFDLDGVFAISPRRSGVQIAGNAVRKNLWYTLSNPTALRLGACDYQLDFVVRTGDAEVEFQANKNVYLRQAEIALYNPHQASSATPTPFNEEVKGDWTIRAITGKTLQSVVKCAVRKTRTETAACKTLARNASTAAAIENEIRTYRTVSERLLNLRFNSSSHLHGRGRKFIRYIEQVYYSSGKQEWQNGKDDEVTIFWLPFGHCLLTDFCGRRMHSEAASETDRQTWLAQILLALQDFALIGFAHRDIKPGNILVINRSHGERHVSIIDLEQAVQIPTRGLDPDPGTWGTKRYIAPEAENAAYAERYSTQVDVFSAGIVGYELFVGEIPWRMPDTNPFRWVQPYAAEPIISDSLDDERTANSRVALKRFTDTLCEFETCPKGSVQNLLLQMLRADPLERITAAQALEHPFLLPTIRALEEDLLGHAGDKRRRAG</sequence>
<dbReference type="Proteomes" id="UP000237631">
    <property type="component" value="Unassembled WGS sequence"/>
</dbReference>
<dbReference type="Gene3D" id="1.10.510.10">
    <property type="entry name" value="Transferase(Phosphotransferase) domain 1"/>
    <property type="match status" value="1"/>
</dbReference>
<dbReference type="OrthoDB" id="3644485at2759"/>
<dbReference type="GO" id="GO:0005737">
    <property type="term" value="C:cytoplasm"/>
    <property type="evidence" value="ECO:0007669"/>
    <property type="project" value="TreeGrafter"/>
</dbReference>
<feature type="domain" description="Protein kinase" evidence="1">
    <location>
        <begin position="236"/>
        <end position="550"/>
    </location>
</feature>
<dbReference type="Pfam" id="PF00069">
    <property type="entry name" value="Pkinase"/>
    <property type="match status" value="1"/>
</dbReference>
<dbReference type="PANTHER" id="PTHR44167:SF18">
    <property type="entry name" value="PROTEIN KINASE DOMAIN-CONTAINING PROTEIN"/>
    <property type="match status" value="1"/>
</dbReference>
<dbReference type="GO" id="GO:0044773">
    <property type="term" value="P:mitotic DNA damage checkpoint signaling"/>
    <property type="evidence" value="ECO:0007669"/>
    <property type="project" value="TreeGrafter"/>
</dbReference>
<dbReference type="SMART" id="SM00220">
    <property type="entry name" value="S_TKc"/>
    <property type="match status" value="1"/>
</dbReference>
<evidence type="ECO:0000313" key="3">
    <source>
        <dbReference type="Proteomes" id="UP000237631"/>
    </source>
</evidence>
<dbReference type="GO" id="GO:0005524">
    <property type="term" value="F:ATP binding"/>
    <property type="evidence" value="ECO:0007669"/>
    <property type="project" value="InterPro"/>
</dbReference>
<proteinExistence type="predicted"/>
<evidence type="ECO:0000259" key="1">
    <source>
        <dbReference type="PROSITE" id="PS50011"/>
    </source>
</evidence>
<dbReference type="SUPFAM" id="SSF56112">
    <property type="entry name" value="Protein kinase-like (PK-like)"/>
    <property type="match status" value="1"/>
</dbReference>
<dbReference type="InterPro" id="IPR008271">
    <property type="entry name" value="Ser/Thr_kinase_AS"/>
</dbReference>
<protein>
    <recommendedName>
        <fullName evidence="1">Protein kinase domain-containing protein</fullName>
    </recommendedName>
</protein>